<sequence>MKKIRNSIDNWMNDLDFRWRELPIKKQHRYTLYFFLGYLLLTSGVIVKILYDTESSDNGLKIEHIKNPVIKTREPSKQLQLQDSITTVLKNKLYERE</sequence>
<evidence type="ECO:0000313" key="2">
    <source>
        <dbReference type="EMBL" id="TWI20316.1"/>
    </source>
</evidence>
<organism evidence="2 3">
    <name type="scientific">Sphingobacterium siyangense</name>
    <dbReference type="NCBI Taxonomy" id="459529"/>
    <lineage>
        <taxon>Bacteria</taxon>
        <taxon>Pseudomonadati</taxon>
        <taxon>Bacteroidota</taxon>
        <taxon>Sphingobacteriia</taxon>
        <taxon>Sphingobacteriales</taxon>
        <taxon>Sphingobacteriaceae</taxon>
        <taxon>Sphingobacterium</taxon>
    </lineage>
</organism>
<dbReference type="AlphaFoldDB" id="A0A562MKC1"/>
<name>A0A562MKC1_9SPHI</name>
<evidence type="ECO:0000313" key="3">
    <source>
        <dbReference type="Proteomes" id="UP000315908"/>
    </source>
</evidence>
<dbReference type="OrthoDB" id="675530at2"/>
<gene>
    <name evidence="2" type="ORF">IQ31_02271</name>
</gene>
<accession>A0A562MKC1</accession>
<evidence type="ECO:0008006" key="4">
    <source>
        <dbReference type="Google" id="ProtNLM"/>
    </source>
</evidence>
<dbReference type="EMBL" id="VLKR01000010">
    <property type="protein sequence ID" value="TWI20316.1"/>
    <property type="molecule type" value="Genomic_DNA"/>
</dbReference>
<proteinExistence type="predicted"/>
<reference evidence="2 3" key="1">
    <citation type="journal article" date="2015" name="Stand. Genomic Sci.">
        <title>Genomic Encyclopedia of Bacterial and Archaeal Type Strains, Phase III: the genomes of soil and plant-associated and newly described type strains.</title>
        <authorList>
            <person name="Whitman W.B."/>
            <person name="Woyke T."/>
            <person name="Klenk H.P."/>
            <person name="Zhou Y."/>
            <person name="Lilburn T.G."/>
            <person name="Beck B.J."/>
            <person name="De Vos P."/>
            <person name="Vandamme P."/>
            <person name="Eisen J.A."/>
            <person name="Garrity G."/>
            <person name="Hugenholtz P."/>
            <person name="Kyrpides N.C."/>
        </authorList>
    </citation>
    <scope>NUCLEOTIDE SEQUENCE [LARGE SCALE GENOMIC DNA]</scope>
    <source>
        <strain evidence="2 3">CGMCC 1.6855</strain>
    </source>
</reference>
<evidence type="ECO:0000256" key="1">
    <source>
        <dbReference type="SAM" id="Phobius"/>
    </source>
</evidence>
<dbReference type="RefSeq" id="WP_145327985.1">
    <property type="nucleotide sequence ID" value="NZ_VLKR01000010.1"/>
</dbReference>
<comment type="caution">
    <text evidence="2">The sequence shown here is derived from an EMBL/GenBank/DDBJ whole genome shotgun (WGS) entry which is preliminary data.</text>
</comment>
<dbReference type="Proteomes" id="UP000315908">
    <property type="component" value="Unassembled WGS sequence"/>
</dbReference>
<protein>
    <recommendedName>
        <fullName evidence="4">Nitrogen regulatory IIA protein</fullName>
    </recommendedName>
</protein>
<keyword evidence="1" id="KW-0472">Membrane</keyword>
<keyword evidence="1" id="KW-1133">Transmembrane helix</keyword>
<feature type="transmembrane region" description="Helical" evidence="1">
    <location>
        <begin position="30"/>
        <end position="51"/>
    </location>
</feature>
<keyword evidence="1" id="KW-0812">Transmembrane</keyword>